<dbReference type="PANTHER" id="PTHR32552:SF81">
    <property type="entry name" value="TONB-DEPENDENT OUTER MEMBRANE RECEPTOR"/>
    <property type="match status" value="1"/>
</dbReference>
<sequence length="773" mass="84825">MADNRMKMRTVVAFAMSSVALPWATAAHAQDVNAETAKPSAGEVLSNDIVVTAQKRRQSINDIGLSITAIGSEALKDRGISDTSDLVKVVSGFTFTPTISGPPVYTLRGVGFYESSLAVAPAVTVYVDEAPLAFPIMTQVSVLDVERVEVLKGPQGTLYGENSTGGAINYILARPTGEFAAGGTASYGHLSPLDLAGYVSGPISDTLRARLSFRAIEGGEWQKSYTRDASLGATRQLSARLLLDWTPTDRLKMSFNFNGWRDNSDFAANQLQAVTCSLPSNCYLNGYPTAPKNARAADWSPEWPMRMHDRFFQTVVRADYEISPEITLTSLTGYQNLKTLKYSDSDATDIQNLDTRTSGKIESFNEELRLSGKTGPVNWVGGGYYAHAKIFDEFYYATRFLSSALVIPGIPAFTSTETPTDTRLNTYALFGNADVKLSPNLSVIAGARYTWSRRAFDGCTRDIDGALAADVNFLQQLFTGQLARPAVKGGCIVLDDNFLPTNVVEQLNQNSLSWRLGLNQKFESGVLLYTSVSKGYKAGSIPAVSSTSVIQFRPVPQESLLAYEVGVKAPLLDRALQVNASAFYYNYKDKQLRGRILDPFFGLLETLVSIPKSRVWGLEGEIIARPMQGLTLSGSVTYLNTRVQRFSGVDINRDVVNFAGAQFPYSPKWQSVGDAQYVWAIGGIKQAFVGASVTQRSASYSTIGVYDDFRIRGYALVDLRAGIESKDDRWKLTVWGKNITNEYYWNGVFQFIDTRFRQAAKPATYGVTLGFNY</sequence>
<evidence type="ECO:0000256" key="5">
    <source>
        <dbReference type="ARBA" id="ARBA00022692"/>
    </source>
</evidence>
<evidence type="ECO:0000256" key="13">
    <source>
        <dbReference type="SAM" id="SignalP"/>
    </source>
</evidence>
<dbReference type="EMBL" id="CP032828">
    <property type="protein sequence ID" value="AYJ84972.1"/>
    <property type="molecule type" value="Genomic_DNA"/>
</dbReference>
<evidence type="ECO:0000256" key="10">
    <source>
        <dbReference type="ARBA" id="ARBA00023237"/>
    </source>
</evidence>
<keyword evidence="8 12" id="KW-0798">TonB box</keyword>
<keyword evidence="2 11" id="KW-0813">Transport</keyword>
<accession>A0A494TC59</accession>
<evidence type="ECO:0000256" key="11">
    <source>
        <dbReference type="PROSITE-ProRule" id="PRU01360"/>
    </source>
</evidence>
<keyword evidence="5 11" id="KW-0812">Transmembrane</keyword>
<keyword evidence="17" id="KW-1185">Reference proteome</keyword>
<evidence type="ECO:0000259" key="14">
    <source>
        <dbReference type="Pfam" id="PF00593"/>
    </source>
</evidence>
<dbReference type="Pfam" id="PF07715">
    <property type="entry name" value="Plug"/>
    <property type="match status" value="1"/>
</dbReference>
<keyword evidence="16" id="KW-0614">Plasmid</keyword>
<dbReference type="OrthoDB" id="7455607at2"/>
<dbReference type="InterPro" id="IPR000531">
    <property type="entry name" value="Beta-barrel_TonB"/>
</dbReference>
<evidence type="ECO:0000256" key="1">
    <source>
        <dbReference type="ARBA" id="ARBA00004571"/>
    </source>
</evidence>
<evidence type="ECO:0000313" key="16">
    <source>
        <dbReference type="EMBL" id="AYJ84972.1"/>
    </source>
</evidence>
<evidence type="ECO:0000256" key="9">
    <source>
        <dbReference type="ARBA" id="ARBA00023136"/>
    </source>
</evidence>
<protein>
    <submittedName>
        <fullName evidence="16">TonB-dependent receptor</fullName>
    </submittedName>
</protein>
<evidence type="ECO:0000256" key="12">
    <source>
        <dbReference type="RuleBase" id="RU003357"/>
    </source>
</evidence>
<dbReference type="InterPro" id="IPR036942">
    <property type="entry name" value="Beta-barrel_TonB_sf"/>
</dbReference>
<geneLocation type="plasmid" evidence="16">
    <name>unnamed1</name>
</geneLocation>
<dbReference type="GO" id="GO:0009279">
    <property type="term" value="C:cell outer membrane"/>
    <property type="evidence" value="ECO:0007669"/>
    <property type="project" value="UniProtKB-SubCell"/>
</dbReference>
<feature type="chain" id="PRO_5019830814" evidence="13">
    <location>
        <begin position="30"/>
        <end position="773"/>
    </location>
</feature>
<evidence type="ECO:0000313" key="17">
    <source>
        <dbReference type="Proteomes" id="UP000276254"/>
    </source>
</evidence>
<feature type="signal peptide" evidence="13">
    <location>
        <begin position="1"/>
        <end position="29"/>
    </location>
</feature>
<dbReference type="InterPro" id="IPR012910">
    <property type="entry name" value="Plug_dom"/>
</dbReference>
<organism evidence="16 17">
    <name type="scientific">Sphingomonas paeninsulae</name>
    <dbReference type="NCBI Taxonomy" id="2319844"/>
    <lineage>
        <taxon>Bacteria</taxon>
        <taxon>Pseudomonadati</taxon>
        <taxon>Pseudomonadota</taxon>
        <taxon>Alphaproteobacteria</taxon>
        <taxon>Sphingomonadales</taxon>
        <taxon>Sphingomonadaceae</taxon>
        <taxon>Sphingomonas</taxon>
    </lineage>
</organism>
<evidence type="ECO:0000256" key="8">
    <source>
        <dbReference type="ARBA" id="ARBA00023077"/>
    </source>
</evidence>
<evidence type="ECO:0000256" key="2">
    <source>
        <dbReference type="ARBA" id="ARBA00022448"/>
    </source>
</evidence>
<keyword evidence="3 11" id="KW-1134">Transmembrane beta strand</keyword>
<evidence type="ECO:0000256" key="3">
    <source>
        <dbReference type="ARBA" id="ARBA00022452"/>
    </source>
</evidence>
<feature type="domain" description="TonB-dependent receptor-like beta-barrel" evidence="14">
    <location>
        <begin position="248"/>
        <end position="739"/>
    </location>
</feature>
<dbReference type="GO" id="GO:0006826">
    <property type="term" value="P:iron ion transport"/>
    <property type="evidence" value="ECO:0007669"/>
    <property type="project" value="UniProtKB-KW"/>
</dbReference>
<keyword evidence="6" id="KW-0408">Iron</keyword>
<dbReference type="InterPro" id="IPR039426">
    <property type="entry name" value="TonB-dep_rcpt-like"/>
</dbReference>
<gene>
    <name evidence="16" type="ORF">D3Y57_02635</name>
</gene>
<evidence type="ECO:0000259" key="15">
    <source>
        <dbReference type="Pfam" id="PF07715"/>
    </source>
</evidence>
<evidence type="ECO:0000256" key="6">
    <source>
        <dbReference type="ARBA" id="ARBA00023004"/>
    </source>
</evidence>
<dbReference type="PANTHER" id="PTHR32552">
    <property type="entry name" value="FERRICHROME IRON RECEPTOR-RELATED"/>
    <property type="match status" value="1"/>
</dbReference>
<reference evidence="16 17" key="1">
    <citation type="submission" date="2018-09" db="EMBL/GenBank/DDBJ databases">
        <title>Sphingomonas peninsula sp. nov., isolated from fildes peninsula, Antarctic soil.</title>
        <authorList>
            <person name="Yingchao G."/>
        </authorList>
    </citation>
    <scope>NUCLEOTIDE SEQUENCE [LARGE SCALE GENOMIC DNA]</scope>
    <source>
        <strain evidence="16 17">YZ-8</strain>
        <plasmid evidence="16 17">unnamed1</plasmid>
    </source>
</reference>
<dbReference type="KEGG" id="spha:D3Y57_02635"/>
<dbReference type="AlphaFoldDB" id="A0A494TC59"/>
<evidence type="ECO:0000256" key="4">
    <source>
        <dbReference type="ARBA" id="ARBA00022496"/>
    </source>
</evidence>
<dbReference type="Proteomes" id="UP000276254">
    <property type="component" value="Plasmid unnamed1"/>
</dbReference>
<keyword evidence="7" id="KW-0406">Ion transport</keyword>
<feature type="domain" description="TonB-dependent receptor plug" evidence="15">
    <location>
        <begin position="61"/>
        <end position="167"/>
    </location>
</feature>
<keyword evidence="13" id="KW-0732">Signal</keyword>
<dbReference type="SUPFAM" id="SSF56935">
    <property type="entry name" value="Porins"/>
    <property type="match status" value="1"/>
</dbReference>
<dbReference type="PROSITE" id="PS52016">
    <property type="entry name" value="TONB_DEPENDENT_REC_3"/>
    <property type="match status" value="1"/>
</dbReference>
<keyword evidence="10 11" id="KW-0998">Cell outer membrane</keyword>
<comment type="subcellular location">
    <subcellularLocation>
        <location evidence="1 11">Cell outer membrane</location>
        <topology evidence="1 11">Multi-pass membrane protein</topology>
    </subcellularLocation>
</comment>
<evidence type="ECO:0000256" key="7">
    <source>
        <dbReference type="ARBA" id="ARBA00023065"/>
    </source>
</evidence>
<dbReference type="Gene3D" id="2.40.170.20">
    <property type="entry name" value="TonB-dependent receptor, beta-barrel domain"/>
    <property type="match status" value="1"/>
</dbReference>
<proteinExistence type="inferred from homology"/>
<keyword evidence="4" id="KW-0410">Iron transport</keyword>
<keyword evidence="9 11" id="KW-0472">Membrane</keyword>
<comment type="similarity">
    <text evidence="11 12">Belongs to the TonB-dependent receptor family.</text>
</comment>
<name>A0A494TC59_SPHPE</name>
<dbReference type="Pfam" id="PF00593">
    <property type="entry name" value="TonB_dep_Rec_b-barrel"/>
    <property type="match status" value="1"/>
</dbReference>
<keyword evidence="16" id="KW-0675">Receptor</keyword>